<feature type="region of interest" description="Disordered" evidence="1">
    <location>
        <begin position="272"/>
        <end position="293"/>
    </location>
</feature>
<evidence type="ECO:0000313" key="3">
    <source>
        <dbReference type="EMBL" id="WAR21460.1"/>
    </source>
</evidence>
<keyword evidence="2" id="KW-0472">Membrane</keyword>
<evidence type="ECO:0000313" key="4">
    <source>
        <dbReference type="Proteomes" id="UP001164746"/>
    </source>
</evidence>
<feature type="region of interest" description="Disordered" evidence="1">
    <location>
        <begin position="146"/>
        <end position="197"/>
    </location>
</feature>
<dbReference type="Proteomes" id="UP001164746">
    <property type="component" value="Chromosome 12"/>
</dbReference>
<protein>
    <submittedName>
        <fullName evidence="3">Uncharacterized protein</fullName>
    </submittedName>
</protein>
<feature type="region of interest" description="Disordered" evidence="1">
    <location>
        <begin position="352"/>
        <end position="408"/>
    </location>
</feature>
<feature type="compositionally biased region" description="Low complexity" evidence="1">
    <location>
        <begin position="352"/>
        <end position="362"/>
    </location>
</feature>
<gene>
    <name evidence="3" type="ORF">MAR_015434</name>
</gene>
<feature type="compositionally biased region" description="Low complexity" evidence="1">
    <location>
        <begin position="171"/>
        <end position="191"/>
    </location>
</feature>
<keyword evidence="2" id="KW-1133">Transmembrane helix</keyword>
<keyword evidence="4" id="KW-1185">Reference proteome</keyword>
<name>A0ABY7FH15_MYAAR</name>
<sequence length="453" mass="49041">MALGRIVTWNEKQHIEAASLEGLITHVIEEFVYEEMSDRSASPRQSISSSLQSFCLSFRGHHDFTTPAVSPACSVQTLNQVGYKSFREFLFMTLPLVVHPVVILRLLAHKMFGNMIRRKNFRSQNAKLKPPKEDLLGAEVMCPPRSYSESSKYRENTLKLQPVPKAEKPSPESQSRSSTSANSNSKSTCSNGTSDQMGTNMALRAIVANEKSSIAAEEGASGSTHDVDIIAFQRELINLPTFVMDTPLDVSPVFSRSSSVPENLAGRLNPTLGSLGQLSSHNSRKRLSKSGCGSDQAVSTLVHSGSAVAITMTDPNHKDSVFFMASEESTTNTPEDSMANIIVHFDPPQSPLLSSASGSGSPHAFDFPPGQAFGNNLLQPGSPMNNLLTTSPTGSQKGSPEEQPMSNNAVCGLADTNAEVTDSKASLCRPDALKISPIIWKGRNSWCMRCETF</sequence>
<feature type="compositionally biased region" description="Polar residues" evidence="1">
    <location>
        <begin position="272"/>
        <end position="281"/>
    </location>
</feature>
<accession>A0ABY7FH15</accession>
<keyword evidence="2" id="KW-0812">Transmembrane</keyword>
<reference evidence="3" key="1">
    <citation type="submission" date="2022-11" db="EMBL/GenBank/DDBJ databases">
        <title>Centuries of genome instability and evolution in soft-shell clam transmissible cancer (bioRxiv).</title>
        <authorList>
            <person name="Hart S.F.M."/>
            <person name="Yonemitsu M.A."/>
            <person name="Giersch R.M."/>
            <person name="Beal B.F."/>
            <person name="Arriagada G."/>
            <person name="Davis B.W."/>
            <person name="Ostrander E.A."/>
            <person name="Goff S.P."/>
            <person name="Metzger M.J."/>
        </authorList>
    </citation>
    <scope>NUCLEOTIDE SEQUENCE</scope>
    <source>
        <strain evidence="3">MELC-2E11</strain>
        <tissue evidence="3">Siphon/mantle</tissue>
    </source>
</reference>
<evidence type="ECO:0000256" key="1">
    <source>
        <dbReference type="SAM" id="MobiDB-lite"/>
    </source>
</evidence>
<feature type="transmembrane region" description="Helical" evidence="2">
    <location>
        <begin position="89"/>
        <end position="108"/>
    </location>
</feature>
<organism evidence="3 4">
    <name type="scientific">Mya arenaria</name>
    <name type="common">Soft-shell clam</name>
    <dbReference type="NCBI Taxonomy" id="6604"/>
    <lineage>
        <taxon>Eukaryota</taxon>
        <taxon>Metazoa</taxon>
        <taxon>Spiralia</taxon>
        <taxon>Lophotrochozoa</taxon>
        <taxon>Mollusca</taxon>
        <taxon>Bivalvia</taxon>
        <taxon>Autobranchia</taxon>
        <taxon>Heteroconchia</taxon>
        <taxon>Euheterodonta</taxon>
        <taxon>Imparidentia</taxon>
        <taxon>Neoheterodontei</taxon>
        <taxon>Myida</taxon>
        <taxon>Myoidea</taxon>
        <taxon>Myidae</taxon>
        <taxon>Mya</taxon>
    </lineage>
</organism>
<evidence type="ECO:0000256" key="2">
    <source>
        <dbReference type="SAM" id="Phobius"/>
    </source>
</evidence>
<feature type="compositionally biased region" description="Polar residues" evidence="1">
    <location>
        <begin position="373"/>
        <end position="408"/>
    </location>
</feature>
<proteinExistence type="predicted"/>
<dbReference type="EMBL" id="CP111023">
    <property type="protein sequence ID" value="WAR21460.1"/>
    <property type="molecule type" value="Genomic_DNA"/>
</dbReference>